<proteinExistence type="predicted"/>
<accession>G1EUY3</accession>
<keyword evidence="2" id="KW-1185">Reference proteome</keyword>
<dbReference type="KEGG" id="vg:18561343"/>
<protein>
    <submittedName>
        <fullName evidence="1">Uncharacterized protein</fullName>
    </submittedName>
</protein>
<dbReference type="Proteomes" id="UP000008426">
    <property type="component" value="Segment"/>
</dbReference>
<dbReference type="EMBL" id="JN153085">
    <property type="protein sequence ID" value="AEJ93611.1"/>
    <property type="molecule type" value="Genomic_DNA"/>
</dbReference>
<dbReference type="RefSeq" id="YP_009013660.1">
    <property type="nucleotide sequence ID" value="NC_023704.1"/>
</dbReference>
<reference evidence="1 2" key="1">
    <citation type="journal article" date="2012" name="J. Virol.">
        <title>Complete Genome Sequences of 138 Mycobacteriophages.</title>
        <authorList>
            <consortium name="the Science Education Alliance Phage Hunters Advancing Genomics and Evolutionary Science Program"/>
            <consortium name="the KwaZulu-Natal Research Institute for Tuberculosis and HIV Mycobacterial Genetics Course Students"/>
            <consortium name="the Phage Hunters Integrating Research and Education Program"/>
            <person name="Hatfull G.F."/>
        </authorList>
    </citation>
    <scope>NUCLEOTIDE SEQUENCE [LARGE SCALE GENOMIC DNA]</scope>
</reference>
<evidence type="ECO:0000313" key="1">
    <source>
        <dbReference type="EMBL" id="AEJ93611.1"/>
    </source>
</evidence>
<name>G1EUY3_9CAUD</name>
<evidence type="ECO:0000313" key="2">
    <source>
        <dbReference type="Proteomes" id="UP000008426"/>
    </source>
</evidence>
<organism evidence="1 2">
    <name type="scientific">Mycobacterium phage Doom</name>
    <dbReference type="NCBI Taxonomy" id="2922222"/>
    <lineage>
        <taxon>Viruses</taxon>
        <taxon>Duplodnaviria</taxon>
        <taxon>Heunggongvirae</taxon>
        <taxon>Uroviricota</taxon>
        <taxon>Caudoviricetes</taxon>
        <taxon>Fromanvirus</taxon>
        <taxon>Fromanvirus doom</taxon>
    </lineage>
</organism>
<dbReference type="GeneID" id="18561343"/>
<gene>
    <name evidence="1" type="primary">16</name>
    <name evidence="1" type="ORF">DOOM_16</name>
</gene>
<sequence length="62" mass="6602">MPRKIITFTEKGVVRYLVTSKNEIHAGGSSANPLAYDVVAETPSLAKAVDLQEALDAQDNAS</sequence>